<dbReference type="EMBL" id="JACSNR010000002">
    <property type="protein sequence ID" value="MBM6922607.1"/>
    <property type="molecule type" value="Genomic_DNA"/>
</dbReference>
<dbReference type="Gene3D" id="3.30.70.1440">
    <property type="entry name" value="Multidrug efflux transporter AcrB pore domain"/>
    <property type="match status" value="1"/>
</dbReference>
<dbReference type="RefSeq" id="WP_204719634.1">
    <property type="nucleotide sequence ID" value="NZ_JACSNR010000002.1"/>
</dbReference>
<organism evidence="3 4">
    <name type="scientific">Hydrogenoanaerobacterium saccharovorans</name>
    <dbReference type="NCBI Taxonomy" id="474960"/>
    <lineage>
        <taxon>Bacteria</taxon>
        <taxon>Bacillati</taxon>
        <taxon>Bacillota</taxon>
        <taxon>Clostridia</taxon>
        <taxon>Eubacteriales</taxon>
        <taxon>Oscillospiraceae</taxon>
        <taxon>Hydrogenoanaerobacterium</taxon>
    </lineage>
</organism>
<sequence length="354" mass="37929">MMFSLPDFSVKRPVCVFICLVSLILFGVSSVFEMPLESTPEMNMPTMTIMTSYPDASPDEVDEMVTQKIESALSGITEVESMTSTSSEGSSMIMLEFGYDVDTDDKYQDITSALASMLGALTLVPLLFVKMRPREKLTSRSHVMMHVLEGKYEALLRRALRAGKTVVASAIACLAIAGFLFTQIDMELMPAGSTNTISVSVGTRSGLDLENTNAIMEEIESMISEDPDVESYSLRVSGGGGGMGMMGSSSAGSVSITLKDDASVDTDTYVQNLREKTSGLKNCSVEVSKQESMSFGSSGVELRLSGPDLGDLETASESIRKRLSGMEEFDSVSTSLTDGSPRAKIEVDPVLSGA</sequence>
<name>A0ABS2GJR9_9FIRM</name>
<dbReference type="PANTHER" id="PTHR32063:SF0">
    <property type="entry name" value="SWARMING MOTILITY PROTEIN SWRC"/>
    <property type="match status" value="1"/>
</dbReference>
<evidence type="ECO:0000256" key="2">
    <source>
        <dbReference type="SAM" id="Phobius"/>
    </source>
</evidence>
<dbReference type="InterPro" id="IPR001036">
    <property type="entry name" value="Acrflvin-R"/>
</dbReference>
<protein>
    <submittedName>
        <fullName evidence="3">Efflux RND transporter permease subunit</fullName>
    </submittedName>
</protein>
<keyword evidence="2" id="KW-1133">Transmembrane helix</keyword>
<keyword evidence="2" id="KW-0812">Transmembrane</keyword>
<dbReference type="Proteomes" id="UP000724149">
    <property type="component" value="Unassembled WGS sequence"/>
</dbReference>
<dbReference type="PANTHER" id="PTHR32063">
    <property type="match status" value="1"/>
</dbReference>
<evidence type="ECO:0000313" key="3">
    <source>
        <dbReference type="EMBL" id="MBM6922607.1"/>
    </source>
</evidence>
<gene>
    <name evidence="3" type="ORF">H9X81_02700</name>
</gene>
<proteinExistence type="predicted"/>
<feature type="transmembrane region" description="Helical" evidence="2">
    <location>
        <begin position="110"/>
        <end position="129"/>
    </location>
</feature>
<dbReference type="Gene3D" id="3.30.70.1430">
    <property type="entry name" value="Multidrug efflux transporter AcrB pore domain"/>
    <property type="match status" value="2"/>
</dbReference>
<feature type="transmembrane region" description="Helical" evidence="2">
    <location>
        <begin position="165"/>
        <end position="184"/>
    </location>
</feature>
<reference evidence="3 4" key="1">
    <citation type="journal article" date="2021" name="Sci. Rep.">
        <title>The distribution of antibiotic resistance genes in chicken gut microbiota commensals.</title>
        <authorList>
            <person name="Juricova H."/>
            <person name="Matiasovicova J."/>
            <person name="Kubasova T."/>
            <person name="Cejkova D."/>
            <person name="Rychlik I."/>
        </authorList>
    </citation>
    <scope>NUCLEOTIDE SEQUENCE [LARGE SCALE GENOMIC DNA]</scope>
    <source>
        <strain evidence="3 4">An564</strain>
    </source>
</reference>
<evidence type="ECO:0000313" key="4">
    <source>
        <dbReference type="Proteomes" id="UP000724149"/>
    </source>
</evidence>
<accession>A0ABS2GJR9</accession>
<comment type="caution">
    <text evidence="3">The sequence shown here is derived from an EMBL/GenBank/DDBJ whole genome shotgun (WGS) entry which is preliminary data.</text>
</comment>
<dbReference type="Gene3D" id="1.20.1640.10">
    <property type="entry name" value="Multidrug efflux transporter AcrB transmembrane domain"/>
    <property type="match status" value="3"/>
</dbReference>
<feature type="region of interest" description="Disordered" evidence="1">
    <location>
        <begin position="323"/>
        <end position="354"/>
    </location>
</feature>
<evidence type="ECO:0000256" key="1">
    <source>
        <dbReference type="SAM" id="MobiDB-lite"/>
    </source>
</evidence>
<keyword evidence="2" id="KW-0472">Membrane</keyword>
<dbReference type="SUPFAM" id="SSF82693">
    <property type="entry name" value="Multidrug efflux transporter AcrB pore domain, PN1, PN2, PC1 and PC2 subdomains"/>
    <property type="match status" value="2"/>
</dbReference>
<dbReference type="PRINTS" id="PR00702">
    <property type="entry name" value="ACRIFLAVINRP"/>
</dbReference>
<dbReference type="Pfam" id="PF00873">
    <property type="entry name" value="ACR_tran"/>
    <property type="match status" value="1"/>
</dbReference>
<keyword evidence="4" id="KW-1185">Reference proteome</keyword>